<dbReference type="AlphaFoldDB" id="A0A9W5F5G1"/>
<dbReference type="EMBL" id="FBVY01000031">
    <property type="protein sequence ID" value="CUW96801.1"/>
    <property type="molecule type" value="Genomic_DNA"/>
</dbReference>
<reference evidence="1 2" key="1">
    <citation type="submission" date="2016-01" db="EMBL/GenBank/DDBJ databases">
        <authorList>
            <person name="Regsiter A."/>
            <person name="william w."/>
        </authorList>
    </citation>
    <scope>NUCLEOTIDE SEQUENCE [LARGE SCALE GENOMIC DNA]</scope>
    <source>
        <strain evidence="1 2">CFBP 5494</strain>
    </source>
</reference>
<name>A0A9W5F5G1_9HYPH</name>
<dbReference type="Proteomes" id="UP000191933">
    <property type="component" value="Unassembled WGS sequence"/>
</dbReference>
<evidence type="ECO:0000313" key="1">
    <source>
        <dbReference type="EMBL" id="CUW96801.1"/>
    </source>
</evidence>
<comment type="caution">
    <text evidence="1">The sequence shown here is derived from an EMBL/GenBank/DDBJ whole genome shotgun (WGS) entry which is preliminary data.</text>
</comment>
<accession>A0A9W5F5G1</accession>
<evidence type="ECO:0000313" key="2">
    <source>
        <dbReference type="Proteomes" id="UP000191933"/>
    </source>
</evidence>
<keyword evidence="2" id="KW-1185">Reference proteome</keyword>
<protein>
    <submittedName>
        <fullName evidence="1">Uncharacterized protein</fullName>
    </submittedName>
</protein>
<organism evidence="1 2">
    <name type="scientific">Agrobacterium genomosp. 2 str. CFBP 5494</name>
    <dbReference type="NCBI Taxonomy" id="1183436"/>
    <lineage>
        <taxon>Bacteria</taxon>
        <taxon>Pseudomonadati</taxon>
        <taxon>Pseudomonadota</taxon>
        <taxon>Alphaproteobacteria</taxon>
        <taxon>Hyphomicrobiales</taxon>
        <taxon>Rhizobiaceae</taxon>
        <taxon>Rhizobium/Agrobacterium group</taxon>
        <taxon>Agrobacterium</taxon>
        <taxon>Agrobacterium tumefaciens complex</taxon>
    </lineage>
</organism>
<proteinExistence type="predicted"/>
<gene>
    <name evidence="1" type="ORF">AGR2A_Lc20001</name>
</gene>
<sequence length="87" mass="10085">MECSKTVLPDDTIVVWNVREPVPGSTHLFKYRLFLARMVGASGEGFRRRRAFRPCRRMVPRRSLSRVLRNVRKCPTRRGEAVEQPGS</sequence>